<organism evidence="5 6">
    <name type="scientific">Lentilactobacillus sunkii DSM 19904</name>
    <dbReference type="NCBI Taxonomy" id="1423808"/>
    <lineage>
        <taxon>Bacteria</taxon>
        <taxon>Bacillati</taxon>
        <taxon>Bacillota</taxon>
        <taxon>Bacilli</taxon>
        <taxon>Lactobacillales</taxon>
        <taxon>Lactobacillaceae</taxon>
        <taxon>Lentilactobacillus</taxon>
    </lineage>
</organism>
<dbReference type="PRINTS" id="PR01002">
    <property type="entry name" value="FLGFLGJ"/>
</dbReference>
<dbReference type="Gene3D" id="1.10.530.10">
    <property type="match status" value="1"/>
</dbReference>
<evidence type="ECO:0000256" key="2">
    <source>
        <dbReference type="ARBA" id="ARBA00022801"/>
    </source>
</evidence>
<dbReference type="Gene3D" id="4.10.80.30">
    <property type="entry name" value="DNA polymerase, domain 6"/>
    <property type="match status" value="1"/>
</dbReference>
<dbReference type="AlphaFoldDB" id="A0A0R1LE72"/>
<name>A0A0R1LE72_9LACO</name>
<comment type="caution">
    <text evidence="5">The sequence shown here is derived from an EMBL/GenBank/DDBJ whole genome shotgun (WGS) entry which is preliminary data.</text>
</comment>
<evidence type="ECO:0000313" key="6">
    <source>
        <dbReference type="Proteomes" id="UP000051581"/>
    </source>
</evidence>
<feature type="region of interest" description="Disordered" evidence="3">
    <location>
        <begin position="204"/>
        <end position="236"/>
    </location>
</feature>
<protein>
    <submittedName>
        <fullName evidence="5">Mannosyl-glycoprotein endo-beta-N-acetylglucosamidase</fullName>
    </submittedName>
</protein>
<dbReference type="PATRIC" id="fig|1423808.3.peg.229"/>
<reference evidence="5 6" key="1">
    <citation type="journal article" date="2015" name="Genome Announc.">
        <title>Expanding the biotechnology potential of lactobacilli through comparative genomics of 213 strains and associated genera.</title>
        <authorList>
            <person name="Sun Z."/>
            <person name="Harris H.M."/>
            <person name="McCann A."/>
            <person name="Guo C."/>
            <person name="Argimon S."/>
            <person name="Zhang W."/>
            <person name="Yang X."/>
            <person name="Jeffery I.B."/>
            <person name="Cooney J.C."/>
            <person name="Kagawa T.F."/>
            <person name="Liu W."/>
            <person name="Song Y."/>
            <person name="Salvetti E."/>
            <person name="Wrobel A."/>
            <person name="Rasinkangas P."/>
            <person name="Parkhill J."/>
            <person name="Rea M.C."/>
            <person name="O'Sullivan O."/>
            <person name="Ritari J."/>
            <person name="Douillard F.P."/>
            <person name="Paul Ross R."/>
            <person name="Yang R."/>
            <person name="Briner A.E."/>
            <person name="Felis G.E."/>
            <person name="de Vos W.M."/>
            <person name="Barrangou R."/>
            <person name="Klaenhammer T.R."/>
            <person name="Caufield P.W."/>
            <person name="Cui Y."/>
            <person name="Zhang H."/>
            <person name="O'Toole P.W."/>
        </authorList>
    </citation>
    <scope>NUCLEOTIDE SEQUENCE [LARGE SCALE GENOMIC DNA]</scope>
    <source>
        <strain evidence="5 6">DSM 19904</strain>
    </source>
</reference>
<dbReference type="Proteomes" id="UP000051581">
    <property type="component" value="Unassembled WGS sequence"/>
</dbReference>
<gene>
    <name evidence="5" type="ORF">FD17_GL000231</name>
</gene>
<proteinExistence type="inferred from homology"/>
<evidence type="ECO:0000259" key="4">
    <source>
        <dbReference type="SMART" id="SM00047"/>
    </source>
</evidence>
<dbReference type="GO" id="GO:0004040">
    <property type="term" value="F:amidase activity"/>
    <property type="evidence" value="ECO:0007669"/>
    <property type="project" value="InterPro"/>
</dbReference>
<dbReference type="EMBL" id="AZEA01000001">
    <property type="protein sequence ID" value="KRK89991.1"/>
    <property type="molecule type" value="Genomic_DNA"/>
</dbReference>
<feature type="domain" description="Mannosyl-glycoprotein endo-beta-N-acetylglucosamidase-like" evidence="4">
    <location>
        <begin position="36"/>
        <end position="199"/>
    </location>
</feature>
<evidence type="ECO:0000256" key="1">
    <source>
        <dbReference type="ARBA" id="ARBA00010266"/>
    </source>
</evidence>
<dbReference type="InterPro" id="IPR002901">
    <property type="entry name" value="MGlyc_endo_b_GlcNAc-like_dom"/>
</dbReference>
<accession>A0A0R1LE72</accession>
<sequence>MWLKRRCGSLNKIIKHGLTALLVTGMGVLFTAFSAQSTYQQAHASTASSFITKYKSDVSKASTKYNLYGSVMMAQAGLESGWGQSQLTIEANNFFGIKGAYNGASVSMPTTEYNSNGQMINTTANFKKYPSAYASFADNGSTLRNGTSWNSKYYSGSWKENAATYQDAANALTGKYATAPNYGQSLITVIQTYNLDQVFGETGSSTTSSASSSSSSATQSSAATSSSASSASSSSTVSAVPTAPKLAKVKYYKSGGKDLVPLSSKYKKYYVYNHVKGSTTAQKRYTWSQLGVNSRVQVYLDMRGVKDNSSTNWYRLRFYSNSKAKKFWVSAPALQFATTYSGTASGALTPSKSSSGYIYNHIVGSKLLSKPVKKVKTIAAANKGFNVNKTALQKTSKGIVLWYRIADGKTKGWIKGSDVVSYPGSVAIVNHKETKSISKNASSTYLYDHANATGNLQKHYKLNELDLKAGTKVSVDKIGLKVNDRSLWYRISIPNSSTKYWVSGSFLS</sequence>
<keyword evidence="6" id="KW-1185">Reference proteome</keyword>
<dbReference type="SMART" id="SM00047">
    <property type="entry name" value="LYZ2"/>
    <property type="match status" value="1"/>
</dbReference>
<dbReference type="Pfam" id="PF01832">
    <property type="entry name" value="Glucosaminidase"/>
    <property type="match status" value="1"/>
</dbReference>
<dbReference type="PANTHER" id="PTHR33308:SF9">
    <property type="entry name" value="PEPTIDOGLYCAN HYDROLASE FLGJ"/>
    <property type="match status" value="1"/>
</dbReference>
<comment type="similarity">
    <text evidence="1">Belongs to the glycosyl hydrolase 73 family.</text>
</comment>
<dbReference type="InterPro" id="IPR051056">
    <property type="entry name" value="Glycosyl_Hydrolase_73"/>
</dbReference>
<evidence type="ECO:0000313" key="5">
    <source>
        <dbReference type="EMBL" id="KRK89991.1"/>
    </source>
</evidence>
<evidence type="ECO:0000256" key="3">
    <source>
        <dbReference type="SAM" id="MobiDB-lite"/>
    </source>
</evidence>
<keyword evidence="2" id="KW-0378">Hydrolase</keyword>
<dbReference type="PANTHER" id="PTHR33308">
    <property type="entry name" value="PEPTIDOGLYCAN HYDROLASE FLGJ"/>
    <property type="match status" value="1"/>
</dbReference>